<evidence type="ECO:0000256" key="3">
    <source>
        <dbReference type="ARBA" id="ARBA00011209"/>
    </source>
</evidence>
<dbReference type="PANTHER" id="PTHR10947:SF0">
    <property type="entry name" value="PHENYLALANINE--TRNA LIGASE BETA SUBUNIT"/>
    <property type="match status" value="1"/>
</dbReference>
<dbReference type="SUPFAM" id="SSF50249">
    <property type="entry name" value="Nucleic acid-binding proteins"/>
    <property type="match status" value="1"/>
</dbReference>
<dbReference type="InterPro" id="IPR009061">
    <property type="entry name" value="DNA-bd_dom_put_sf"/>
</dbReference>
<evidence type="ECO:0000313" key="20">
    <source>
        <dbReference type="Proteomes" id="UP000266328"/>
    </source>
</evidence>
<comment type="subcellular location">
    <subcellularLocation>
        <location evidence="1 14">Cytoplasm</location>
    </subcellularLocation>
</comment>
<dbReference type="EC" id="6.1.1.20" evidence="14"/>
<accession>A0A398CZS5</accession>
<dbReference type="AlphaFoldDB" id="A0A398CZS5"/>
<dbReference type="PANTHER" id="PTHR10947">
    <property type="entry name" value="PHENYLALANYL-TRNA SYNTHETASE BETA CHAIN AND LEUCINE-RICH REPEAT-CONTAINING PROTEIN 47"/>
    <property type="match status" value="1"/>
</dbReference>
<keyword evidence="20" id="KW-1185">Reference proteome</keyword>
<dbReference type="PROSITE" id="PS51447">
    <property type="entry name" value="FDX_ACB"/>
    <property type="match status" value="1"/>
</dbReference>
<dbReference type="InterPro" id="IPR045864">
    <property type="entry name" value="aa-tRNA-synth_II/BPL/LPL"/>
</dbReference>
<keyword evidence="10 15" id="KW-0694">RNA-binding</keyword>
<comment type="caution">
    <text evidence="14">Lacks conserved residue(s) required for the propagation of feature annotation.</text>
</comment>
<dbReference type="Gene3D" id="3.30.70.380">
    <property type="entry name" value="Ferrodoxin-fold anticodon-binding domain"/>
    <property type="match status" value="1"/>
</dbReference>
<dbReference type="RefSeq" id="WP_119088438.1">
    <property type="nucleotide sequence ID" value="NZ_QXIS01000004.1"/>
</dbReference>
<dbReference type="GO" id="GO:0000287">
    <property type="term" value="F:magnesium ion binding"/>
    <property type="evidence" value="ECO:0007669"/>
    <property type="project" value="UniProtKB-UniRule"/>
</dbReference>
<comment type="caution">
    <text evidence="19">The sequence shown here is derived from an EMBL/GenBank/DDBJ whole genome shotgun (WGS) entry which is preliminary data.</text>
</comment>
<dbReference type="InterPro" id="IPR005146">
    <property type="entry name" value="B3/B4_tRNA-bd"/>
</dbReference>
<dbReference type="Pfam" id="PF17759">
    <property type="entry name" value="tRNA_synthFbeta"/>
    <property type="match status" value="1"/>
</dbReference>
<dbReference type="PROSITE" id="PS51483">
    <property type="entry name" value="B5"/>
    <property type="match status" value="1"/>
</dbReference>
<dbReference type="EMBL" id="QXIS01000004">
    <property type="protein sequence ID" value="RIE06769.1"/>
    <property type="molecule type" value="Genomic_DNA"/>
</dbReference>
<dbReference type="InterPro" id="IPR045060">
    <property type="entry name" value="Phe-tRNA-ligase_IIc_bsu"/>
</dbReference>
<keyword evidence="12 14" id="KW-0030">Aminoacyl-tRNA synthetase</keyword>
<keyword evidence="14" id="KW-0963">Cytoplasm</keyword>
<keyword evidence="9 14" id="KW-0460">Magnesium</keyword>
<keyword evidence="8 14" id="KW-0067">ATP-binding</keyword>
<evidence type="ECO:0000256" key="4">
    <source>
        <dbReference type="ARBA" id="ARBA00022555"/>
    </source>
</evidence>
<dbReference type="NCBIfam" id="TIGR00472">
    <property type="entry name" value="pheT_bact"/>
    <property type="match status" value="1"/>
</dbReference>
<reference evidence="19 20" key="1">
    <citation type="submission" date="2018-09" db="EMBL/GenBank/DDBJ databases">
        <title>Discovery and Ecogenomic Context for Candidatus Cryosericales, a Global Caldiserica Order Active in Thawing Permafrost.</title>
        <authorList>
            <person name="Martinez M.A."/>
            <person name="Woodcroft B.J."/>
            <person name="Ignacio Espinoza J.C."/>
            <person name="Zayed A."/>
            <person name="Singleton C.M."/>
            <person name="Boyd J."/>
            <person name="Li Y.-F."/>
            <person name="Purvine S."/>
            <person name="Maughan H."/>
            <person name="Hodgkins S.B."/>
            <person name="Anderson D."/>
            <person name="Sederholm M."/>
            <person name="Temperton B."/>
            <person name="Saleska S.R."/>
            <person name="Tyson G.W."/>
            <person name="Rich V.I."/>
        </authorList>
    </citation>
    <scope>NUCLEOTIDE SEQUENCE [LARGE SCALE GENOMIC DNA]</scope>
    <source>
        <strain evidence="19 20">SMC7</strain>
    </source>
</reference>
<keyword evidence="5 14" id="KW-0436">Ligase</keyword>
<dbReference type="InterPro" id="IPR002547">
    <property type="entry name" value="tRNA-bd_dom"/>
</dbReference>
<feature type="binding site" evidence="14">
    <location>
        <position position="479"/>
    </location>
    <ligand>
        <name>Mg(2+)</name>
        <dbReference type="ChEBI" id="CHEBI:18420"/>
        <note>shared with alpha subunit</note>
    </ligand>
</feature>
<dbReference type="Gene3D" id="3.30.930.10">
    <property type="entry name" value="Bira Bifunctional Protein, Domain 2"/>
    <property type="match status" value="1"/>
</dbReference>
<dbReference type="InterPro" id="IPR004532">
    <property type="entry name" value="Phe-tRNA-ligase_IIc_bsu_bact"/>
</dbReference>
<keyword evidence="4 15" id="KW-0820">tRNA-binding</keyword>
<evidence type="ECO:0000256" key="2">
    <source>
        <dbReference type="ARBA" id="ARBA00008653"/>
    </source>
</evidence>
<keyword evidence="6 14" id="KW-0479">Metal-binding</keyword>
<evidence type="ECO:0000259" key="18">
    <source>
        <dbReference type="PROSITE" id="PS51483"/>
    </source>
</evidence>
<dbReference type="InterPro" id="IPR012340">
    <property type="entry name" value="NA-bd_OB-fold"/>
</dbReference>
<evidence type="ECO:0000313" key="19">
    <source>
        <dbReference type="EMBL" id="RIE06769.1"/>
    </source>
</evidence>
<evidence type="ECO:0000256" key="11">
    <source>
        <dbReference type="ARBA" id="ARBA00022917"/>
    </source>
</evidence>
<name>A0A398CZS5_9BACT</name>
<evidence type="ECO:0000259" key="16">
    <source>
        <dbReference type="PROSITE" id="PS50886"/>
    </source>
</evidence>
<evidence type="ECO:0000256" key="6">
    <source>
        <dbReference type="ARBA" id="ARBA00022723"/>
    </source>
</evidence>
<dbReference type="GO" id="GO:0006432">
    <property type="term" value="P:phenylalanyl-tRNA aminoacylation"/>
    <property type="evidence" value="ECO:0007669"/>
    <property type="project" value="UniProtKB-UniRule"/>
</dbReference>
<comment type="subunit">
    <text evidence="3 14">Tetramer of two alpha and two beta subunits.</text>
</comment>
<dbReference type="InterPro" id="IPR036690">
    <property type="entry name" value="Fdx_antiC-bd_sf"/>
</dbReference>
<dbReference type="GO" id="GO:0009328">
    <property type="term" value="C:phenylalanine-tRNA ligase complex"/>
    <property type="evidence" value="ECO:0007669"/>
    <property type="project" value="TreeGrafter"/>
</dbReference>
<keyword evidence="11 14" id="KW-0648">Protein biosynthesis</keyword>
<evidence type="ECO:0000256" key="13">
    <source>
        <dbReference type="ARBA" id="ARBA00049255"/>
    </source>
</evidence>
<dbReference type="Gene3D" id="2.40.50.140">
    <property type="entry name" value="Nucleic acid-binding proteins"/>
    <property type="match status" value="1"/>
</dbReference>
<dbReference type="GO" id="GO:0005524">
    <property type="term" value="F:ATP binding"/>
    <property type="evidence" value="ECO:0007669"/>
    <property type="project" value="UniProtKB-UniRule"/>
</dbReference>
<evidence type="ECO:0000256" key="8">
    <source>
        <dbReference type="ARBA" id="ARBA00022840"/>
    </source>
</evidence>
<feature type="domain" description="FDX-ACB" evidence="17">
    <location>
        <begin position="712"/>
        <end position="805"/>
    </location>
</feature>
<sequence length="809" mass="87069">MRVKLSALHAAIDFDYTPEELVAKLGDVGIEIESTERTDVLFRDVFVARVMHTVPHPTRHRLQLIDLDLGSRGTTSVCTAATNVREGDIIPVVIPGGRTADAMDIATRMFGTVESFGMLCSWKELGLDSDLLSSEEKEGILHLGSGAIVGSLFEEAWPVGDTAFEVSVTPDRGDALSVLGLARWIEVLKAREANQPFDMGDIKLPLPSALPHARNDGDLAVTINNQSLCSSYIGVLVQDVASGPSSHAFRTQLYQLCVRPVSRIVDMTNLCLKQYGQPTHAFDYDHLQEHRIIVRTSLPGETIVTLDGVLRSLEPGTLVIADAAVPVAVAGVMGGLASSVTATTTRIVFEIAHFAPRAVAHASRHLGIKSDAAYLYERGTDPGLTVSAVPSVLSALVREQCLGSYVSRVASAGIPVPSKLPLSLDLDRVNGYLGSNLDTADMQRLFGYEGIASRVTGTTLSVIPPSFRGDLTSWPEYVEEIVRMEGYNEFPSHTPNLVLRRGSESPLKTLCKRLRQILVGIGLVESRTVSFVRESTVTAMGLPPAPLLLNPLTVDWDALRPTMAVGLAGAAVRNLSRGREGFASFEIGKTFSVSDHSFDEETKLGILLVGRWQDTNWTTPTINSSIFVLKGIIESVLRDLHVPCNVVSSDSAILETGAGVLFSSETTALGTLGILRHDVGVLLGLEREAFYAEFSVDALLKNIPTISFKEFSRFPSVRRDIAVLVDSGMTAGQLQAIVAEHGGPLLKAIVVFDNFQGGGLPAGKKSVGFSMEFASPDRTLFGEEVDVLVNSVEAALATHVGGILRRTRV</sequence>
<evidence type="ECO:0000256" key="15">
    <source>
        <dbReference type="PROSITE-ProRule" id="PRU00209"/>
    </source>
</evidence>
<dbReference type="Pfam" id="PF03484">
    <property type="entry name" value="B5"/>
    <property type="match status" value="1"/>
</dbReference>
<dbReference type="InterPro" id="IPR005147">
    <property type="entry name" value="tRNA_synthase_B5-dom"/>
</dbReference>
<protein>
    <recommendedName>
        <fullName evidence="14">Phenylalanine--tRNA ligase beta subunit</fullName>
        <ecNumber evidence="14">6.1.1.20</ecNumber>
    </recommendedName>
    <alternativeName>
        <fullName evidence="14">Phenylalanyl-tRNA synthetase beta subunit</fullName>
        <shortName evidence="14">PheRS</shortName>
    </alternativeName>
</protein>
<dbReference type="OrthoDB" id="9805455at2"/>
<proteinExistence type="inferred from homology"/>
<evidence type="ECO:0000256" key="5">
    <source>
        <dbReference type="ARBA" id="ARBA00022598"/>
    </source>
</evidence>
<dbReference type="GO" id="GO:0004826">
    <property type="term" value="F:phenylalanine-tRNA ligase activity"/>
    <property type="evidence" value="ECO:0007669"/>
    <property type="project" value="UniProtKB-UniRule"/>
</dbReference>
<evidence type="ECO:0000256" key="10">
    <source>
        <dbReference type="ARBA" id="ARBA00022884"/>
    </source>
</evidence>
<feature type="domain" description="B5" evidence="18">
    <location>
        <begin position="417"/>
        <end position="492"/>
    </location>
</feature>
<dbReference type="Pfam" id="PF03483">
    <property type="entry name" value="B3_4"/>
    <property type="match status" value="1"/>
</dbReference>
<evidence type="ECO:0000259" key="17">
    <source>
        <dbReference type="PROSITE" id="PS51447"/>
    </source>
</evidence>
<dbReference type="Pfam" id="PF03147">
    <property type="entry name" value="FDX-ACB"/>
    <property type="match status" value="1"/>
</dbReference>
<dbReference type="SUPFAM" id="SSF55681">
    <property type="entry name" value="Class II aaRS and biotin synthetases"/>
    <property type="match status" value="1"/>
</dbReference>
<dbReference type="SUPFAM" id="SSF46955">
    <property type="entry name" value="Putative DNA-binding domain"/>
    <property type="match status" value="1"/>
</dbReference>
<dbReference type="PROSITE" id="PS50886">
    <property type="entry name" value="TRBD"/>
    <property type="match status" value="1"/>
</dbReference>
<feature type="binding site" evidence="14">
    <location>
        <position position="480"/>
    </location>
    <ligand>
        <name>Mg(2+)</name>
        <dbReference type="ChEBI" id="CHEBI:18420"/>
        <note>shared with alpha subunit</note>
    </ligand>
</feature>
<gene>
    <name evidence="14 19" type="primary">pheT</name>
    <name evidence="19" type="ORF">SMC7_00545</name>
</gene>
<evidence type="ECO:0000256" key="9">
    <source>
        <dbReference type="ARBA" id="ARBA00022842"/>
    </source>
</evidence>
<dbReference type="InterPro" id="IPR041616">
    <property type="entry name" value="PheRS_beta_core"/>
</dbReference>
<dbReference type="HAMAP" id="MF_00283">
    <property type="entry name" value="Phe_tRNA_synth_beta1"/>
    <property type="match status" value="1"/>
</dbReference>
<dbReference type="SUPFAM" id="SSF56037">
    <property type="entry name" value="PheT/TilS domain"/>
    <property type="match status" value="1"/>
</dbReference>
<dbReference type="InterPro" id="IPR005121">
    <property type="entry name" value="Fdx_antiC-bd"/>
</dbReference>
<comment type="cofactor">
    <cofactor evidence="14">
        <name>Mg(2+)</name>
        <dbReference type="ChEBI" id="CHEBI:18420"/>
    </cofactor>
    <text evidence="14">Binds 2 magnesium ions per tetramer.</text>
</comment>
<evidence type="ECO:0000256" key="12">
    <source>
        <dbReference type="ARBA" id="ARBA00023146"/>
    </source>
</evidence>
<dbReference type="GO" id="GO:0000049">
    <property type="term" value="F:tRNA binding"/>
    <property type="evidence" value="ECO:0007669"/>
    <property type="project" value="UniProtKB-UniRule"/>
</dbReference>
<feature type="domain" description="TRNA-binding" evidence="16">
    <location>
        <begin position="39"/>
        <end position="154"/>
    </location>
</feature>
<dbReference type="SMART" id="SM00873">
    <property type="entry name" value="B3_4"/>
    <property type="match status" value="1"/>
</dbReference>
<keyword evidence="7 14" id="KW-0547">Nucleotide-binding</keyword>
<feature type="binding site" evidence="14">
    <location>
        <position position="470"/>
    </location>
    <ligand>
        <name>Mg(2+)</name>
        <dbReference type="ChEBI" id="CHEBI:18420"/>
        <note>shared with alpha subunit</note>
    </ligand>
</feature>
<dbReference type="SMART" id="SM00874">
    <property type="entry name" value="B5"/>
    <property type="match status" value="1"/>
</dbReference>
<dbReference type="Proteomes" id="UP000266328">
    <property type="component" value="Unassembled WGS sequence"/>
</dbReference>
<dbReference type="InterPro" id="IPR020825">
    <property type="entry name" value="Phe-tRNA_synthase-like_B3/B4"/>
</dbReference>
<dbReference type="Gene3D" id="3.50.40.10">
    <property type="entry name" value="Phenylalanyl-trna Synthetase, Chain B, domain 3"/>
    <property type="match status" value="1"/>
</dbReference>
<comment type="catalytic activity">
    <reaction evidence="13 14">
        <text>tRNA(Phe) + L-phenylalanine + ATP = L-phenylalanyl-tRNA(Phe) + AMP + diphosphate + H(+)</text>
        <dbReference type="Rhea" id="RHEA:19413"/>
        <dbReference type="Rhea" id="RHEA-COMP:9668"/>
        <dbReference type="Rhea" id="RHEA-COMP:9699"/>
        <dbReference type="ChEBI" id="CHEBI:15378"/>
        <dbReference type="ChEBI" id="CHEBI:30616"/>
        <dbReference type="ChEBI" id="CHEBI:33019"/>
        <dbReference type="ChEBI" id="CHEBI:58095"/>
        <dbReference type="ChEBI" id="CHEBI:78442"/>
        <dbReference type="ChEBI" id="CHEBI:78531"/>
        <dbReference type="ChEBI" id="CHEBI:456215"/>
        <dbReference type="EC" id="6.1.1.20"/>
    </reaction>
</comment>
<dbReference type="Gene3D" id="3.30.56.10">
    <property type="match status" value="2"/>
</dbReference>
<organism evidence="19 20">
    <name type="scientific">Candidatus Cryosericum terrychapinii</name>
    <dbReference type="NCBI Taxonomy" id="2290919"/>
    <lineage>
        <taxon>Bacteria</taxon>
        <taxon>Pseudomonadati</taxon>
        <taxon>Caldisericota/Cryosericota group</taxon>
        <taxon>Candidatus Cryosericota</taxon>
        <taxon>Candidatus Cryosericia</taxon>
        <taxon>Candidatus Cryosericales</taxon>
        <taxon>Candidatus Cryosericaceae</taxon>
        <taxon>Candidatus Cryosericum</taxon>
    </lineage>
</organism>
<dbReference type="SMART" id="SM00896">
    <property type="entry name" value="FDX-ACB"/>
    <property type="match status" value="1"/>
</dbReference>
<evidence type="ECO:0000256" key="14">
    <source>
        <dbReference type="HAMAP-Rule" id="MF_00283"/>
    </source>
</evidence>
<evidence type="ECO:0000256" key="1">
    <source>
        <dbReference type="ARBA" id="ARBA00004496"/>
    </source>
</evidence>
<evidence type="ECO:0000256" key="7">
    <source>
        <dbReference type="ARBA" id="ARBA00022741"/>
    </source>
</evidence>
<dbReference type="SUPFAM" id="SSF54991">
    <property type="entry name" value="Anticodon-binding domain of PheRS"/>
    <property type="match status" value="1"/>
</dbReference>
<comment type="similarity">
    <text evidence="2 14">Belongs to the phenylalanyl-tRNA synthetase beta subunit family. Type 1 subfamily.</text>
</comment>